<dbReference type="InterPro" id="IPR022882">
    <property type="entry name" value="tRNA_adenine-N6_MeTrfase"/>
</dbReference>
<keyword evidence="5 6" id="KW-0819">tRNA processing</keyword>
<dbReference type="GO" id="GO:0008033">
    <property type="term" value="P:tRNA processing"/>
    <property type="evidence" value="ECO:0007669"/>
    <property type="project" value="UniProtKB-UniRule"/>
</dbReference>
<dbReference type="InterPro" id="IPR050210">
    <property type="entry name" value="tRNA_Adenine-N(6)_MTase"/>
</dbReference>
<gene>
    <name evidence="8" type="ORF">EDD80_109122</name>
</gene>
<dbReference type="InterPro" id="IPR029063">
    <property type="entry name" value="SAM-dependent_MTases_sf"/>
</dbReference>
<sequence>MANSWFRFKQFIIEQDRCAMKVGTDGVLLGALAGTFSGEPGLSVAGGNILDIGTGTGLVALMLAQRSAAQIDAVEIEEAAAGQAAENVARSDWAERIQVIHADFRDFYRSCDKKYDLIASNPPYFRNSLKPVKEEKALARHGSNEFYRELVNGSMRLLQPWGRCCLILPAGAEKDLLLMAGEENLYLQQGLTIRSKPGEKAIRRLLTFGKTKTQPLEKELVIYEREGRYTQDFAALVKPYYLNL</sequence>
<evidence type="ECO:0000256" key="3">
    <source>
        <dbReference type="ARBA" id="ARBA00022679"/>
    </source>
</evidence>
<dbReference type="Gene3D" id="3.40.50.150">
    <property type="entry name" value="Vaccinia Virus protein VP39"/>
    <property type="match status" value="1"/>
</dbReference>
<evidence type="ECO:0000256" key="2">
    <source>
        <dbReference type="ARBA" id="ARBA00022603"/>
    </source>
</evidence>
<dbReference type="InterPro" id="IPR002052">
    <property type="entry name" value="DNA_methylase_N6_adenine_CS"/>
</dbReference>
<protein>
    <recommendedName>
        <fullName evidence="6">tRNA1(Val) (adenine(37)-N6)-methyltransferase</fullName>
        <ecNumber evidence="6">2.1.1.223</ecNumber>
    </recommendedName>
    <alternativeName>
        <fullName evidence="6">tRNA m6A37 methyltransferase</fullName>
    </alternativeName>
</protein>
<feature type="domain" description="Methyltransferase small" evidence="7">
    <location>
        <begin position="45"/>
        <end position="127"/>
    </location>
</feature>
<dbReference type="OrthoDB" id="5383291at2"/>
<organism evidence="8 9">
    <name type="scientific">Anseongella ginsenosidimutans</name>
    <dbReference type="NCBI Taxonomy" id="496056"/>
    <lineage>
        <taxon>Bacteria</taxon>
        <taxon>Pseudomonadati</taxon>
        <taxon>Bacteroidota</taxon>
        <taxon>Sphingobacteriia</taxon>
        <taxon>Sphingobacteriales</taxon>
        <taxon>Sphingobacteriaceae</taxon>
        <taxon>Anseongella</taxon>
    </lineage>
</organism>
<dbReference type="GO" id="GO:0003676">
    <property type="term" value="F:nucleic acid binding"/>
    <property type="evidence" value="ECO:0007669"/>
    <property type="project" value="InterPro"/>
</dbReference>
<keyword evidence="4 6" id="KW-0949">S-adenosyl-L-methionine</keyword>
<proteinExistence type="inferred from homology"/>
<comment type="subcellular location">
    <subcellularLocation>
        <location evidence="6">Cytoplasm</location>
    </subcellularLocation>
</comment>
<reference evidence="8 9" key="1">
    <citation type="submission" date="2019-03" db="EMBL/GenBank/DDBJ databases">
        <title>Genomic Encyclopedia of Type Strains, Phase IV (KMG-IV): sequencing the most valuable type-strain genomes for metagenomic binning, comparative biology and taxonomic classification.</title>
        <authorList>
            <person name="Goeker M."/>
        </authorList>
    </citation>
    <scope>NUCLEOTIDE SEQUENCE [LARGE SCALE GENOMIC DNA]</scope>
    <source>
        <strain evidence="8 9">DSM 21100</strain>
    </source>
</reference>
<evidence type="ECO:0000259" key="7">
    <source>
        <dbReference type="Pfam" id="PF05175"/>
    </source>
</evidence>
<dbReference type="EMBL" id="SMAD01000009">
    <property type="protein sequence ID" value="TCS86093.1"/>
    <property type="molecule type" value="Genomic_DNA"/>
</dbReference>
<dbReference type="SUPFAM" id="SSF53335">
    <property type="entry name" value="S-adenosyl-L-methionine-dependent methyltransferases"/>
    <property type="match status" value="1"/>
</dbReference>
<dbReference type="CDD" id="cd02440">
    <property type="entry name" value="AdoMet_MTases"/>
    <property type="match status" value="1"/>
</dbReference>
<keyword evidence="1 6" id="KW-0963">Cytoplasm</keyword>
<evidence type="ECO:0000313" key="9">
    <source>
        <dbReference type="Proteomes" id="UP000295807"/>
    </source>
</evidence>
<keyword evidence="9" id="KW-1185">Reference proteome</keyword>
<evidence type="ECO:0000313" key="8">
    <source>
        <dbReference type="EMBL" id="TCS86093.1"/>
    </source>
</evidence>
<comment type="function">
    <text evidence="6">Specifically methylates the adenine in position 37 of tRNA(1)(Val) (anticodon cmo5UAC).</text>
</comment>
<dbReference type="GO" id="GO:0005737">
    <property type="term" value="C:cytoplasm"/>
    <property type="evidence" value="ECO:0007669"/>
    <property type="project" value="UniProtKB-SubCell"/>
</dbReference>
<keyword evidence="3 6" id="KW-0808">Transferase</keyword>
<dbReference type="EC" id="2.1.1.223" evidence="6"/>
<dbReference type="GO" id="GO:0016430">
    <property type="term" value="F:tRNA (adenine-N6)-methyltransferase activity"/>
    <property type="evidence" value="ECO:0007669"/>
    <property type="project" value="UniProtKB-UniRule"/>
</dbReference>
<evidence type="ECO:0000256" key="5">
    <source>
        <dbReference type="ARBA" id="ARBA00022694"/>
    </source>
</evidence>
<dbReference type="HAMAP" id="MF_01872">
    <property type="entry name" value="tRNA_methyltr_YfiC"/>
    <property type="match status" value="1"/>
</dbReference>
<name>A0A4R3KNL3_9SPHI</name>
<evidence type="ECO:0000256" key="1">
    <source>
        <dbReference type="ARBA" id="ARBA00022490"/>
    </source>
</evidence>
<dbReference type="Pfam" id="PF05175">
    <property type="entry name" value="MTS"/>
    <property type="match status" value="1"/>
</dbReference>
<comment type="caution">
    <text evidence="8">The sequence shown here is derived from an EMBL/GenBank/DDBJ whole genome shotgun (WGS) entry which is preliminary data.</text>
</comment>
<dbReference type="PANTHER" id="PTHR47739">
    <property type="entry name" value="TRNA1(VAL) (ADENINE(37)-N6)-METHYLTRANSFERASE"/>
    <property type="match status" value="1"/>
</dbReference>
<keyword evidence="2 6" id="KW-0489">Methyltransferase</keyword>
<accession>A0A4R3KNL3</accession>
<dbReference type="PANTHER" id="PTHR47739:SF1">
    <property type="entry name" value="TRNA1(VAL) (ADENINE(37)-N6)-METHYLTRANSFERASE"/>
    <property type="match status" value="1"/>
</dbReference>
<comment type="similarity">
    <text evidence="6">Belongs to the methyltransferase superfamily. tRNA (adenine-N(6)-)-methyltransferase family.</text>
</comment>
<dbReference type="Proteomes" id="UP000295807">
    <property type="component" value="Unassembled WGS sequence"/>
</dbReference>
<dbReference type="RefSeq" id="WP_132129899.1">
    <property type="nucleotide sequence ID" value="NZ_CP042432.1"/>
</dbReference>
<dbReference type="InterPro" id="IPR007848">
    <property type="entry name" value="Small_mtfrase_dom"/>
</dbReference>
<comment type="catalytic activity">
    <reaction evidence="6">
        <text>adenosine(37) in tRNA1(Val) + S-adenosyl-L-methionine = N(6)-methyladenosine(37) in tRNA1(Val) + S-adenosyl-L-homocysteine + H(+)</text>
        <dbReference type="Rhea" id="RHEA:43160"/>
        <dbReference type="Rhea" id="RHEA-COMP:10369"/>
        <dbReference type="Rhea" id="RHEA-COMP:10370"/>
        <dbReference type="ChEBI" id="CHEBI:15378"/>
        <dbReference type="ChEBI" id="CHEBI:57856"/>
        <dbReference type="ChEBI" id="CHEBI:59789"/>
        <dbReference type="ChEBI" id="CHEBI:74411"/>
        <dbReference type="ChEBI" id="CHEBI:74449"/>
        <dbReference type="EC" id="2.1.1.223"/>
    </reaction>
</comment>
<dbReference type="PROSITE" id="PS00092">
    <property type="entry name" value="N6_MTASE"/>
    <property type="match status" value="1"/>
</dbReference>
<evidence type="ECO:0000256" key="6">
    <source>
        <dbReference type="HAMAP-Rule" id="MF_01872"/>
    </source>
</evidence>
<dbReference type="AlphaFoldDB" id="A0A4R3KNL3"/>
<dbReference type="GO" id="GO:0032259">
    <property type="term" value="P:methylation"/>
    <property type="evidence" value="ECO:0007669"/>
    <property type="project" value="UniProtKB-KW"/>
</dbReference>
<evidence type="ECO:0000256" key="4">
    <source>
        <dbReference type="ARBA" id="ARBA00022691"/>
    </source>
</evidence>